<feature type="compositionally biased region" description="Low complexity" evidence="7">
    <location>
        <begin position="109"/>
        <end position="119"/>
    </location>
</feature>
<dbReference type="PANTHER" id="PTHR23081:SF36">
    <property type="entry name" value="RNA POLYMERASE II SUBUNIT A C-TERMINAL DOMAIN PHOSPHATASE"/>
    <property type="match status" value="1"/>
</dbReference>
<dbReference type="GO" id="GO:0005634">
    <property type="term" value="C:nucleus"/>
    <property type="evidence" value="ECO:0007669"/>
    <property type="project" value="UniProtKB-SubCell"/>
</dbReference>
<accession>A0A7S1CXJ8</accession>
<evidence type="ECO:0000256" key="3">
    <source>
        <dbReference type="ARBA" id="ARBA00022801"/>
    </source>
</evidence>
<feature type="compositionally biased region" description="Gly residues" evidence="7">
    <location>
        <begin position="120"/>
        <end position="138"/>
    </location>
</feature>
<keyword evidence="3" id="KW-0378">Hydrolase</keyword>
<feature type="compositionally biased region" description="Acidic residues" evidence="7">
    <location>
        <begin position="175"/>
        <end position="188"/>
    </location>
</feature>
<proteinExistence type="predicted"/>
<protein>
    <recommendedName>
        <fullName evidence="2">protein-serine/threonine phosphatase</fullName>
        <ecNumber evidence="2">3.1.3.16</ecNumber>
    </recommendedName>
</protein>
<dbReference type="EC" id="3.1.3.16" evidence="2"/>
<comment type="subcellular location">
    <subcellularLocation>
        <location evidence="1">Nucleus</location>
    </subcellularLocation>
</comment>
<evidence type="ECO:0000256" key="5">
    <source>
        <dbReference type="ARBA" id="ARBA00047761"/>
    </source>
</evidence>
<feature type="region of interest" description="Disordered" evidence="7">
    <location>
        <begin position="109"/>
        <end position="215"/>
    </location>
</feature>
<evidence type="ECO:0000256" key="1">
    <source>
        <dbReference type="ARBA" id="ARBA00004123"/>
    </source>
</evidence>
<sequence>MQQLTAKLAEAERMEKKALELRQRIFGSRIVSRTDVGDLGRDVKSLKRIFPCGGTMAVVVDDREDVWANAEAETREPPHNLLLVKPYHWKPFMGFANVNNDAGIDITTTNNNNKNTNSSSGGGGGGGDGDYVAEGGGTYNDRAVPHDIEYEEGGGEAPNGDPDYEHQSEPYNLDNDQDVEDYDADQPETGENKTHKFQRFSFLNHDRNLRTQHTK</sequence>
<dbReference type="GO" id="GO:0008420">
    <property type="term" value="F:RNA polymerase II CTD heptapeptide repeat phosphatase activity"/>
    <property type="evidence" value="ECO:0007669"/>
    <property type="project" value="InterPro"/>
</dbReference>
<dbReference type="EMBL" id="HBFW01000948">
    <property type="protein sequence ID" value="CAD8929593.1"/>
    <property type="molecule type" value="Transcribed_RNA"/>
</dbReference>
<keyword evidence="4" id="KW-0539">Nucleus</keyword>
<dbReference type="InterPro" id="IPR023214">
    <property type="entry name" value="HAD_sf"/>
</dbReference>
<dbReference type="Gene3D" id="3.40.50.1000">
    <property type="entry name" value="HAD superfamily/HAD-like"/>
    <property type="match status" value="1"/>
</dbReference>
<gene>
    <name evidence="8" type="ORF">CTEN0397_LOCUS611</name>
</gene>
<dbReference type="InterPro" id="IPR039189">
    <property type="entry name" value="Fcp1"/>
</dbReference>
<evidence type="ECO:0000256" key="4">
    <source>
        <dbReference type="ARBA" id="ARBA00023242"/>
    </source>
</evidence>
<comment type="catalytic activity">
    <reaction evidence="5">
        <text>O-phospho-L-seryl-[protein] + H2O = L-seryl-[protein] + phosphate</text>
        <dbReference type="Rhea" id="RHEA:20629"/>
        <dbReference type="Rhea" id="RHEA-COMP:9863"/>
        <dbReference type="Rhea" id="RHEA-COMP:11604"/>
        <dbReference type="ChEBI" id="CHEBI:15377"/>
        <dbReference type="ChEBI" id="CHEBI:29999"/>
        <dbReference type="ChEBI" id="CHEBI:43474"/>
        <dbReference type="ChEBI" id="CHEBI:83421"/>
        <dbReference type="EC" id="3.1.3.16"/>
    </reaction>
</comment>
<dbReference type="PANTHER" id="PTHR23081">
    <property type="entry name" value="RNA POLYMERASE II CTD PHOSPHATASE"/>
    <property type="match status" value="1"/>
</dbReference>
<name>A0A7S1CXJ8_CYCTE</name>
<dbReference type="AlphaFoldDB" id="A0A7S1CXJ8"/>
<evidence type="ECO:0000256" key="6">
    <source>
        <dbReference type="ARBA" id="ARBA00048336"/>
    </source>
</evidence>
<reference evidence="8" key="1">
    <citation type="submission" date="2021-01" db="EMBL/GenBank/DDBJ databases">
        <authorList>
            <person name="Corre E."/>
            <person name="Pelletier E."/>
            <person name="Niang G."/>
            <person name="Scheremetjew M."/>
            <person name="Finn R."/>
            <person name="Kale V."/>
            <person name="Holt S."/>
            <person name="Cochrane G."/>
            <person name="Meng A."/>
            <person name="Brown T."/>
            <person name="Cohen L."/>
        </authorList>
    </citation>
    <scope>NUCLEOTIDE SEQUENCE</scope>
    <source>
        <strain evidence="8">ECT3854</strain>
    </source>
</reference>
<comment type="catalytic activity">
    <reaction evidence="6">
        <text>O-phospho-L-threonyl-[protein] + H2O = L-threonyl-[protein] + phosphate</text>
        <dbReference type="Rhea" id="RHEA:47004"/>
        <dbReference type="Rhea" id="RHEA-COMP:11060"/>
        <dbReference type="Rhea" id="RHEA-COMP:11605"/>
        <dbReference type="ChEBI" id="CHEBI:15377"/>
        <dbReference type="ChEBI" id="CHEBI:30013"/>
        <dbReference type="ChEBI" id="CHEBI:43474"/>
        <dbReference type="ChEBI" id="CHEBI:61977"/>
        <dbReference type="EC" id="3.1.3.16"/>
    </reaction>
</comment>
<evidence type="ECO:0000313" key="8">
    <source>
        <dbReference type="EMBL" id="CAD8929593.1"/>
    </source>
</evidence>
<evidence type="ECO:0000256" key="7">
    <source>
        <dbReference type="SAM" id="MobiDB-lite"/>
    </source>
</evidence>
<organism evidence="8">
    <name type="scientific">Cyclophora tenuis</name>
    <name type="common">Marine diatom</name>
    <dbReference type="NCBI Taxonomy" id="216820"/>
    <lineage>
        <taxon>Eukaryota</taxon>
        <taxon>Sar</taxon>
        <taxon>Stramenopiles</taxon>
        <taxon>Ochrophyta</taxon>
        <taxon>Bacillariophyta</taxon>
        <taxon>Fragilariophyceae</taxon>
        <taxon>Fragilariophycidae</taxon>
        <taxon>Cyclophorales</taxon>
        <taxon>Cyclophoraceae</taxon>
        <taxon>Cyclophora</taxon>
    </lineage>
</organism>
<evidence type="ECO:0000256" key="2">
    <source>
        <dbReference type="ARBA" id="ARBA00013081"/>
    </source>
</evidence>